<evidence type="ECO:0000313" key="3">
    <source>
        <dbReference type="Proteomes" id="UP001642464"/>
    </source>
</evidence>
<reference evidence="2 3" key="1">
    <citation type="submission" date="2024-02" db="EMBL/GenBank/DDBJ databases">
        <authorList>
            <person name="Chen Y."/>
            <person name="Shah S."/>
            <person name="Dougan E. K."/>
            <person name="Thang M."/>
            <person name="Chan C."/>
        </authorList>
    </citation>
    <scope>NUCLEOTIDE SEQUENCE [LARGE SCALE GENOMIC DNA]</scope>
</reference>
<dbReference type="Proteomes" id="UP001642464">
    <property type="component" value="Unassembled WGS sequence"/>
</dbReference>
<keyword evidence="3" id="KW-1185">Reference proteome</keyword>
<keyword evidence="1" id="KW-0732">Signal</keyword>
<dbReference type="SUPFAM" id="SSF52151">
    <property type="entry name" value="FabD/lysophospholipase-like"/>
    <property type="match status" value="1"/>
</dbReference>
<sequence>MVLAFLLLGLLLAGGSAGSACHHEDHECLQREKDEAILLQRLRRTMPTAPPTLALALEGGGFKQQAALAGLFPALLNAGHFTPEELMSAVNVIATSSGGAWFFSMFAYSESYLKSTLRMVKSPNSAGKIYWSEWIEPFLTRLGILGKVKNSTLHLYRNLSVNAGANLSAGESIAHDFLEILFQLAFATEGEESKTWEDIIQVMLHAGGLTGQETLGSNVNHWAKGKIWLAGTSISTPGGKGPGSCHDPDASGLMCASPWTPKALVYGNTTQDTLSYSGVAGAVPLAGWTPARLSVVMGSGADQESPMKFCPSCDGVKLKYNLGEEELDSALESLAFNSNVPLTSAVTANSAFLGLLIVLPFFDAKFLKTASDALAGLLAKLPFVDTDFKQWFGSKLFKLLTCDWTEWCFMAAEPGHAFQKGMQVVQKMKDANGQLSQQTFTNLVERQLLGMVDSGLTDNTAIGHAVSSGAREIFYMGQVMSNGELEDFYRVFAGKKTDTPLIPLTALDFCPFCKANFQVFQQTESEVKSKLQEVSQFFKISPTSSAVTGIRVATLNLTTSQCDYFGIEADRAVTLNLVVIESPLFMGGFAYSDYATMVQDIMDAFRNPENSGLVNKILRWLKL</sequence>
<proteinExistence type="predicted"/>
<accession>A0ABP0RNN3</accession>
<organism evidence="2 3">
    <name type="scientific">Durusdinium trenchii</name>
    <dbReference type="NCBI Taxonomy" id="1381693"/>
    <lineage>
        <taxon>Eukaryota</taxon>
        <taxon>Sar</taxon>
        <taxon>Alveolata</taxon>
        <taxon>Dinophyceae</taxon>
        <taxon>Suessiales</taxon>
        <taxon>Symbiodiniaceae</taxon>
        <taxon>Durusdinium</taxon>
    </lineage>
</organism>
<dbReference type="EMBL" id="CAXAMM010041918">
    <property type="protein sequence ID" value="CAK9101889.1"/>
    <property type="molecule type" value="Genomic_DNA"/>
</dbReference>
<comment type="caution">
    <text evidence="2">The sequence shown here is derived from an EMBL/GenBank/DDBJ whole genome shotgun (WGS) entry which is preliminary data.</text>
</comment>
<protein>
    <recommendedName>
        <fullName evidence="4">PNPLA domain-containing protein</fullName>
    </recommendedName>
</protein>
<name>A0ABP0RNN3_9DINO</name>
<evidence type="ECO:0000313" key="2">
    <source>
        <dbReference type="EMBL" id="CAK9101889.1"/>
    </source>
</evidence>
<evidence type="ECO:0000256" key="1">
    <source>
        <dbReference type="SAM" id="SignalP"/>
    </source>
</evidence>
<feature type="signal peptide" evidence="1">
    <location>
        <begin position="1"/>
        <end position="17"/>
    </location>
</feature>
<dbReference type="InterPro" id="IPR016035">
    <property type="entry name" value="Acyl_Trfase/lysoPLipase"/>
</dbReference>
<feature type="chain" id="PRO_5045318856" description="PNPLA domain-containing protein" evidence="1">
    <location>
        <begin position="18"/>
        <end position="623"/>
    </location>
</feature>
<gene>
    <name evidence="2" type="ORF">SCF082_LOCUS47631</name>
</gene>
<evidence type="ECO:0008006" key="4">
    <source>
        <dbReference type="Google" id="ProtNLM"/>
    </source>
</evidence>